<evidence type="ECO:0000313" key="2">
    <source>
        <dbReference type="EMBL" id="MCC2164311.1"/>
    </source>
</evidence>
<feature type="transmembrane region" description="Helical" evidence="1">
    <location>
        <begin position="45"/>
        <end position="62"/>
    </location>
</feature>
<keyword evidence="1" id="KW-1133">Transmembrane helix</keyword>
<keyword evidence="1" id="KW-0812">Transmembrane</keyword>
<dbReference type="RefSeq" id="WP_308450985.1">
    <property type="nucleotide sequence ID" value="NZ_JAJEPU010000011.1"/>
</dbReference>
<comment type="caution">
    <text evidence="2">The sequence shown here is derived from an EMBL/GenBank/DDBJ whole genome shotgun (WGS) entry which is preliminary data.</text>
</comment>
<dbReference type="EMBL" id="JAJEPU010000011">
    <property type="protein sequence ID" value="MCC2164311.1"/>
    <property type="molecule type" value="Genomic_DNA"/>
</dbReference>
<keyword evidence="1" id="KW-0472">Membrane</keyword>
<gene>
    <name evidence="2" type="ORF">LKD32_05360</name>
</gene>
<accession>A0AAE3DKS1</accession>
<feature type="transmembrane region" description="Helical" evidence="1">
    <location>
        <begin position="68"/>
        <end position="92"/>
    </location>
</feature>
<evidence type="ECO:0000256" key="1">
    <source>
        <dbReference type="SAM" id="Phobius"/>
    </source>
</evidence>
<proteinExistence type="predicted"/>
<keyword evidence="3" id="KW-1185">Reference proteome</keyword>
<reference evidence="2" key="1">
    <citation type="submission" date="2021-10" db="EMBL/GenBank/DDBJ databases">
        <title>Anaerobic single-cell dispensing facilitates the cultivation of human gut bacteria.</title>
        <authorList>
            <person name="Afrizal A."/>
        </authorList>
    </citation>
    <scope>NUCLEOTIDE SEQUENCE</scope>
    <source>
        <strain evidence="2">CLA-AA-H274</strain>
    </source>
</reference>
<evidence type="ECO:0000313" key="3">
    <source>
        <dbReference type="Proteomes" id="UP001198962"/>
    </source>
</evidence>
<dbReference type="Proteomes" id="UP001198962">
    <property type="component" value="Unassembled WGS sequence"/>
</dbReference>
<organism evidence="2 3">
    <name type="scientific">Brotaphodocola catenula</name>
    <dbReference type="NCBI Taxonomy" id="2885361"/>
    <lineage>
        <taxon>Bacteria</taxon>
        <taxon>Bacillati</taxon>
        <taxon>Bacillota</taxon>
        <taxon>Clostridia</taxon>
        <taxon>Lachnospirales</taxon>
        <taxon>Lachnospiraceae</taxon>
        <taxon>Brotaphodocola</taxon>
    </lineage>
</organism>
<dbReference type="AlphaFoldDB" id="A0AAE3DKS1"/>
<name>A0AAE3DKS1_9FIRM</name>
<sequence length="193" mass="21899">MNKNTSTPDQSEEIITIPCRVGPTMFRDFAMFDTLIRQKRLRSPIIFFCIMGFFALICYVFRAHADQAVLMGNVLLGIGILLPVGYLLNFYLSVRAQAKKLKLDPPRLVYTLNFTRAEDGITVTSPNTSEGTLRLNWSNLSGAWRVKGAIYFYSSERQAFLLPDSQATVSADALWEFLSENLPAEKLHDRRHS</sequence>
<protein>
    <submittedName>
        <fullName evidence="2">YcxB family protein</fullName>
    </submittedName>
</protein>